<keyword evidence="1" id="KW-0812">Transmembrane</keyword>
<keyword evidence="3" id="KW-1185">Reference proteome</keyword>
<dbReference type="RefSeq" id="WP_379289286.1">
    <property type="nucleotide sequence ID" value="NZ_JBHTIU010000050.1"/>
</dbReference>
<feature type="transmembrane region" description="Helical" evidence="1">
    <location>
        <begin position="183"/>
        <end position="201"/>
    </location>
</feature>
<dbReference type="Proteomes" id="UP001597120">
    <property type="component" value="Unassembled WGS sequence"/>
</dbReference>
<feature type="transmembrane region" description="Helical" evidence="1">
    <location>
        <begin position="234"/>
        <end position="252"/>
    </location>
</feature>
<keyword evidence="1" id="KW-0472">Membrane</keyword>
<comment type="caution">
    <text evidence="2">The sequence shown here is derived from an EMBL/GenBank/DDBJ whole genome shotgun (WGS) entry which is preliminary data.</text>
</comment>
<keyword evidence="1" id="KW-1133">Transmembrane helix</keyword>
<evidence type="ECO:0008006" key="4">
    <source>
        <dbReference type="Google" id="ProtNLM"/>
    </source>
</evidence>
<gene>
    <name evidence="2" type="ORF">ACFQ03_15640</name>
</gene>
<proteinExistence type="predicted"/>
<accession>A0ABW3DEC3</accession>
<feature type="transmembrane region" description="Helical" evidence="1">
    <location>
        <begin position="125"/>
        <end position="145"/>
    </location>
</feature>
<reference evidence="3" key="1">
    <citation type="journal article" date="2019" name="Int. J. Syst. Evol. Microbiol.">
        <title>The Global Catalogue of Microorganisms (GCM) 10K type strain sequencing project: providing services to taxonomists for standard genome sequencing and annotation.</title>
        <authorList>
            <consortium name="The Broad Institute Genomics Platform"/>
            <consortium name="The Broad Institute Genome Sequencing Center for Infectious Disease"/>
            <person name="Wu L."/>
            <person name="Ma J."/>
        </authorList>
    </citation>
    <scope>NUCLEOTIDE SEQUENCE [LARGE SCALE GENOMIC DNA]</scope>
    <source>
        <strain evidence="3">CCUG 57263</strain>
    </source>
</reference>
<feature type="transmembrane region" description="Helical" evidence="1">
    <location>
        <begin position="157"/>
        <end position="176"/>
    </location>
</feature>
<dbReference type="EMBL" id="JBHTIU010000050">
    <property type="protein sequence ID" value="MFD0870589.1"/>
    <property type="molecule type" value="Genomic_DNA"/>
</dbReference>
<organism evidence="2 3">
    <name type="scientific">Paenibacillus residui</name>
    <dbReference type="NCBI Taxonomy" id="629724"/>
    <lineage>
        <taxon>Bacteria</taxon>
        <taxon>Bacillati</taxon>
        <taxon>Bacillota</taxon>
        <taxon>Bacilli</taxon>
        <taxon>Bacillales</taxon>
        <taxon>Paenibacillaceae</taxon>
        <taxon>Paenibacillus</taxon>
    </lineage>
</organism>
<feature type="transmembrane region" description="Helical" evidence="1">
    <location>
        <begin position="78"/>
        <end position="95"/>
    </location>
</feature>
<feature type="transmembrane region" description="Helical" evidence="1">
    <location>
        <begin position="264"/>
        <end position="282"/>
    </location>
</feature>
<name>A0ABW3DEC3_9BACL</name>
<evidence type="ECO:0000313" key="3">
    <source>
        <dbReference type="Proteomes" id="UP001597120"/>
    </source>
</evidence>
<evidence type="ECO:0000256" key="1">
    <source>
        <dbReference type="SAM" id="Phobius"/>
    </source>
</evidence>
<protein>
    <recommendedName>
        <fullName evidence="4">DUF2157 domain-containing protein</fullName>
    </recommendedName>
</protein>
<feature type="transmembrane region" description="Helical" evidence="1">
    <location>
        <begin position="101"/>
        <end position="118"/>
    </location>
</feature>
<feature type="transmembrane region" description="Helical" evidence="1">
    <location>
        <begin position="207"/>
        <end position="227"/>
    </location>
</feature>
<sequence>MTGSRLVSSRWNEVNGLEPERRKLIIREIREWRSSRLLPEQYCDFLLNLYQDDPEDRNDRGWHGLSPAAIRKGSLRSWLSFFGTVGIICLIAFNFNSFPLPLQIAAVSFFVIVCYGFGIRLRNRLPVLSCICMGAASLLLLAGGVNLLGSAGAAETVLSAYAAACAVIWMVAGLSARLPLFHFAGWILLLVIYASMLNRYLLHPDWIELEMAWIPGGILLIWVGWLLHRHHRSAASVLLAVGALIWFIPEVYGYVNSDFPKEALQLLWLGKWAAAAIILYMFRKKWTDWIV</sequence>
<evidence type="ECO:0000313" key="2">
    <source>
        <dbReference type="EMBL" id="MFD0870589.1"/>
    </source>
</evidence>